<dbReference type="PANTHER" id="PTHR37490:SF3">
    <property type="entry name" value="DUF3431 DOMAIN CONTAINING PROTEIN"/>
    <property type="match status" value="1"/>
</dbReference>
<dbReference type="Pfam" id="PF11913">
    <property type="entry name" value="DUF3431"/>
    <property type="match status" value="1"/>
</dbReference>
<keyword evidence="2" id="KW-1185">Reference proteome</keyword>
<accession>A0AA40AQ69</accession>
<evidence type="ECO:0000313" key="2">
    <source>
        <dbReference type="Proteomes" id="UP001172102"/>
    </source>
</evidence>
<dbReference type="AlphaFoldDB" id="A0AA40AQ69"/>
<reference evidence="1" key="1">
    <citation type="submission" date="2023-06" db="EMBL/GenBank/DDBJ databases">
        <title>Genome-scale phylogeny and comparative genomics of the fungal order Sordariales.</title>
        <authorList>
            <consortium name="Lawrence Berkeley National Laboratory"/>
            <person name="Hensen N."/>
            <person name="Bonometti L."/>
            <person name="Westerberg I."/>
            <person name="Brannstrom I.O."/>
            <person name="Guillou S."/>
            <person name="Cros-Aarteil S."/>
            <person name="Calhoun S."/>
            <person name="Haridas S."/>
            <person name="Kuo A."/>
            <person name="Mondo S."/>
            <person name="Pangilinan J."/>
            <person name="Riley R."/>
            <person name="Labutti K."/>
            <person name="Andreopoulos B."/>
            <person name="Lipzen A."/>
            <person name="Chen C."/>
            <person name="Yanf M."/>
            <person name="Daum C."/>
            <person name="Ng V."/>
            <person name="Clum A."/>
            <person name="Steindorff A."/>
            <person name="Ohm R."/>
            <person name="Martin F."/>
            <person name="Silar P."/>
            <person name="Natvig D."/>
            <person name="Lalanne C."/>
            <person name="Gautier V."/>
            <person name="Ament-Velasquez S.L."/>
            <person name="Kruys A."/>
            <person name="Hutchinson M.I."/>
            <person name="Powell A.J."/>
            <person name="Barry K."/>
            <person name="Miller A.N."/>
            <person name="Grigoriev I.V."/>
            <person name="Debuchy R."/>
            <person name="Gladieux P."/>
            <person name="Thoren M.H."/>
            <person name="Johannesson H."/>
        </authorList>
    </citation>
    <scope>NUCLEOTIDE SEQUENCE</scope>
    <source>
        <strain evidence="1">SMH4607-1</strain>
    </source>
</reference>
<protein>
    <submittedName>
        <fullName evidence="1">Uncharacterized protein</fullName>
    </submittedName>
</protein>
<dbReference type="EMBL" id="JAUKUA010000003">
    <property type="protein sequence ID" value="KAK0719986.1"/>
    <property type="molecule type" value="Genomic_DNA"/>
</dbReference>
<gene>
    <name evidence="1" type="ORF">B0H67DRAFT_470471</name>
</gene>
<dbReference type="InterPro" id="IPR021838">
    <property type="entry name" value="DUF3431"/>
</dbReference>
<comment type="caution">
    <text evidence="1">The sequence shown here is derived from an EMBL/GenBank/DDBJ whole genome shotgun (WGS) entry which is preliminary data.</text>
</comment>
<feature type="non-terminal residue" evidence="1">
    <location>
        <position position="1"/>
    </location>
</feature>
<proteinExistence type="predicted"/>
<evidence type="ECO:0000313" key="1">
    <source>
        <dbReference type="EMBL" id="KAK0719986.1"/>
    </source>
</evidence>
<organism evidence="1 2">
    <name type="scientific">Lasiosphaeris hirsuta</name>
    <dbReference type="NCBI Taxonomy" id="260670"/>
    <lineage>
        <taxon>Eukaryota</taxon>
        <taxon>Fungi</taxon>
        <taxon>Dikarya</taxon>
        <taxon>Ascomycota</taxon>
        <taxon>Pezizomycotina</taxon>
        <taxon>Sordariomycetes</taxon>
        <taxon>Sordariomycetidae</taxon>
        <taxon>Sordariales</taxon>
        <taxon>Lasiosphaeriaceae</taxon>
        <taxon>Lasiosphaeris</taxon>
    </lineage>
</organism>
<dbReference type="Proteomes" id="UP001172102">
    <property type="component" value="Unassembled WGS sequence"/>
</dbReference>
<name>A0AA40AQ69_9PEZI</name>
<sequence length="187" mass="21711">LSTPLNKGREAMAYLTYIIDHYTALSDITLFMHAHRSSWHDNQFGLDAVAVLRRLQIPYVVERGYVNLRCDWEPGCPDHIHPKETEYDEYKPEQAIFAGAWREVFPLDDVPEVLSQACCAQFALTAERIRARPLEEYVTLRDWVLTTELEDLISGRVLEYVYQYIWTGDAVNCPDEYECYCEGYGVC</sequence>
<dbReference type="PANTHER" id="PTHR37490">
    <property type="entry name" value="EXPRESSED PROTEIN"/>
    <property type="match status" value="1"/>
</dbReference>
<feature type="non-terminal residue" evidence="1">
    <location>
        <position position="187"/>
    </location>
</feature>